<organism evidence="3 4">
    <name type="scientific">Nesidiocoris tenuis</name>
    <dbReference type="NCBI Taxonomy" id="355587"/>
    <lineage>
        <taxon>Eukaryota</taxon>
        <taxon>Metazoa</taxon>
        <taxon>Ecdysozoa</taxon>
        <taxon>Arthropoda</taxon>
        <taxon>Hexapoda</taxon>
        <taxon>Insecta</taxon>
        <taxon>Pterygota</taxon>
        <taxon>Neoptera</taxon>
        <taxon>Paraneoptera</taxon>
        <taxon>Hemiptera</taxon>
        <taxon>Heteroptera</taxon>
        <taxon>Panheteroptera</taxon>
        <taxon>Cimicomorpha</taxon>
        <taxon>Miridae</taxon>
        <taxon>Dicyphina</taxon>
        <taxon>Nesidiocoris</taxon>
    </lineage>
</organism>
<dbReference type="SMART" id="SM00014">
    <property type="entry name" value="acidPPc"/>
    <property type="match status" value="1"/>
</dbReference>
<evidence type="ECO:0000313" key="3">
    <source>
        <dbReference type="EMBL" id="BES89612.1"/>
    </source>
</evidence>
<dbReference type="CDD" id="cd03391">
    <property type="entry name" value="PAP2_containing_2_like"/>
    <property type="match status" value="1"/>
</dbReference>
<proteinExistence type="predicted"/>
<keyword evidence="1" id="KW-0812">Transmembrane</keyword>
<dbReference type="Gene3D" id="1.20.144.10">
    <property type="entry name" value="Phosphatidic acid phosphatase type 2/haloperoxidase"/>
    <property type="match status" value="1"/>
</dbReference>
<keyword evidence="1" id="KW-0472">Membrane</keyword>
<feature type="transmembrane region" description="Helical" evidence="1">
    <location>
        <begin position="49"/>
        <end position="70"/>
    </location>
</feature>
<keyword evidence="1" id="KW-1133">Transmembrane helix</keyword>
<dbReference type="EMBL" id="AP028909">
    <property type="protein sequence ID" value="BES89612.1"/>
    <property type="molecule type" value="Genomic_DNA"/>
</dbReference>
<dbReference type="SUPFAM" id="SSF48317">
    <property type="entry name" value="Acid phosphatase/Vanadium-dependent haloperoxidase"/>
    <property type="match status" value="1"/>
</dbReference>
<protein>
    <submittedName>
        <fullName evidence="3">Presqualene diphosphate phosphatase</fullName>
    </submittedName>
</protein>
<dbReference type="PANTHER" id="PTHR14969:SF13">
    <property type="entry name" value="AT30094P"/>
    <property type="match status" value="1"/>
</dbReference>
<sequence length="223" mass="25522">MSDKTERSKRNVPVPLQKLLAIDKAVTHQFCCTVERTLPGLQYRKHYKLLEYSCHALPWFFCSIAALWLLWNEELFQTQVNLLFGLTLDCILIALTKAAVRRRRPFNNDDDMLLTVGADAYSFPSGHVSRAIMVLYFTSQIIKSNFFLCLFLAIWAFSVSVSRILLKRHHLLDVAGGVVFGFVEGWLISHLWLSKATALWLVQYLSDEALNLEGLQDDVDPID</sequence>
<gene>
    <name evidence="3" type="ORF">NTJ_02419</name>
</gene>
<dbReference type="Proteomes" id="UP001307889">
    <property type="component" value="Chromosome 1"/>
</dbReference>
<evidence type="ECO:0000259" key="2">
    <source>
        <dbReference type="SMART" id="SM00014"/>
    </source>
</evidence>
<name>A0ABN7AED4_9HEMI</name>
<feature type="transmembrane region" description="Helical" evidence="1">
    <location>
        <begin position="146"/>
        <end position="166"/>
    </location>
</feature>
<evidence type="ECO:0000256" key="1">
    <source>
        <dbReference type="SAM" id="Phobius"/>
    </source>
</evidence>
<dbReference type="InterPro" id="IPR000326">
    <property type="entry name" value="PAP2/HPO"/>
</dbReference>
<feature type="transmembrane region" description="Helical" evidence="1">
    <location>
        <begin position="172"/>
        <end position="193"/>
    </location>
</feature>
<feature type="transmembrane region" description="Helical" evidence="1">
    <location>
        <begin position="82"/>
        <end position="100"/>
    </location>
</feature>
<keyword evidence="4" id="KW-1185">Reference proteome</keyword>
<accession>A0ABN7AED4</accession>
<evidence type="ECO:0000313" key="4">
    <source>
        <dbReference type="Proteomes" id="UP001307889"/>
    </source>
</evidence>
<feature type="domain" description="Phosphatidic acid phosphatase type 2/haloperoxidase" evidence="2">
    <location>
        <begin position="77"/>
        <end position="189"/>
    </location>
</feature>
<dbReference type="InterPro" id="IPR036938">
    <property type="entry name" value="PAP2/HPO_sf"/>
</dbReference>
<dbReference type="Pfam" id="PF01569">
    <property type="entry name" value="PAP2"/>
    <property type="match status" value="1"/>
</dbReference>
<reference evidence="3 4" key="1">
    <citation type="submission" date="2023-09" db="EMBL/GenBank/DDBJ databases">
        <title>Nesidiocoris tenuis whole genome shotgun sequence.</title>
        <authorList>
            <person name="Shibata T."/>
            <person name="Shimoda M."/>
            <person name="Kobayashi T."/>
            <person name="Uehara T."/>
        </authorList>
    </citation>
    <scope>NUCLEOTIDE SEQUENCE [LARGE SCALE GENOMIC DNA]</scope>
    <source>
        <strain evidence="3 4">Japan</strain>
    </source>
</reference>
<dbReference type="PANTHER" id="PTHR14969">
    <property type="entry name" value="SPHINGOSINE-1-PHOSPHATE PHOSPHOHYDROLASE"/>
    <property type="match status" value="1"/>
</dbReference>